<keyword evidence="1 4" id="KW-0349">Heme</keyword>
<organism evidence="8 9">
    <name type="scientific">Dactylosporangium aurantiacum</name>
    <dbReference type="NCBI Taxonomy" id="35754"/>
    <lineage>
        <taxon>Bacteria</taxon>
        <taxon>Bacillati</taxon>
        <taxon>Actinomycetota</taxon>
        <taxon>Actinomycetes</taxon>
        <taxon>Micromonosporales</taxon>
        <taxon>Micromonosporaceae</taxon>
        <taxon>Dactylosporangium</taxon>
    </lineage>
</organism>
<dbReference type="Pfam" id="PF00034">
    <property type="entry name" value="Cytochrom_C"/>
    <property type="match status" value="1"/>
</dbReference>
<evidence type="ECO:0000313" key="9">
    <source>
        <dbReference type="Proteomes" id="UP001058003"/>
    </source>
</evidence>
<dbReference type="GO" id="GO:0046872">
    <property type="term" value="F:metal ion binding"/>
    <property type="evidence" value="ECO:0007669"/>
    <property type="project" value="UniProtKB-KW"/>
</dbReference>
<name>A0A9Q9IN22_9ACTN</name>
<dbReference type="GO" id="GO:0009055">
    <property type="term" value="F:electron transfer activity"/>
    <property type="evidence" value="ECO:0007669"/>
    <property type="project" value="InterPro"/>
</dbReference>
<dbReference type="PROSITE" id="PS51318">
    <property type="entry name" value="TAT"/>
    <property type="match status" value="1"/>
</dbReference>
<sequence>MPTAAARRRRLRGAGAALGLAAVTALVVPPLPVLAAPSPSVPAPSSSPSGSPPSSGGDGRGELLYGRACASCHGYQGEGTQRGPTLAGVGPASVDFQLSTGRMPLNREKDPNVHQQPAFSADDIRALVDHVAAFPPGGGPAIPQVQPGDPRAGRELYLTYCSACHSATGVGATLNNGRFAPSLFRATPVQVGEAIRVGPGLMPAFGPAALSDGDVDAIAGYVGVLQGDYGDLDRGGFWLWRLGPFPEGVVAWLVGMGVLLLGARLLGSRVR</sequence>
<gene>
    <name evidence="8" type="ORF">Daura_22295</name>
</gene>
<dbReference type="InterPro" id="IPR009056">
    <property type="entry name" value="Cyt_c-like_dom"/>
</dbReference>
<dbReference type="Gene3D" id="1.10.760.10">
    <property type="entry name" value="Cytochrome c-like domain"/>
    <property type="match status" value="2"/>
</dbReference>
<protein>
    <submittedName>
        <fullName evidence="8">C-type cytochrome</fullName>
    </submittedName>
</protein>
<evidence type="ECO:0000256" key="6">
    <source>
        <dbReference type="SAM" id="Phobius"/>
    </source>
</evidence>
<evidence type="ECO:0000313" key="8">
    <source>
        <dbReference type="EMBL" id="UWZ58656.1"/>
    </source>
</evidence>
<reference evidence="8" key="1">
    <citation type="submission" date="2021-04" db="EMBL/GenBank/DDBJ databases">
        <title>Dactylosporangium aurantiacum NRRL B-8018 full assembly.</title>
        <authorList>
            <person name="Hartkoorn R.C."/>
            <person name="Beaudoing E."/>
            <person name="Hot D."/>
        </authorList>
    </citation>
    <scope>NUCLEOTIDE SEQUENCE</scope>
    <source>
        <strain evidence="8">NRRL B-8018</strain>
    </source>
</reference>
<feature type="transmembrane region" description="Helical" evidence="6">
    <location>
        <begin position="249"/>
        <end position="267"/>
    </location>
</feature>
<feature type="domain" description="Cytochrome c" evidence="7">
    <location>
        <begin position="56"/>
        <end position="226"/>
    </location>
</feature>
<dbReference type="RefSeq" id="WP_052388431.1">
    <property type="nucleotide sequence ID" value="NZ_CP073767.1"/>
</dbReference>
<evidence type="ECO:0000256" key="1">
    <source>
        <dbReference type="ARBA" id="ARBA00022617"/>
    </source>
</evidence>
<evidence type="ECO:0000256" key="3">
    <source>
        <dbReference type="ARBA" id="ARBA00023004"/>
    </source>
</evidence>
<feature type="compositionally biased region" description="Low complexity" evidence="5">
    <location>
        <begin position="33"/>
        <end position="55"/>
    </location>
</feature>
<dbReference type="EMBL" id="CP073767">
    <property type="protein sequence ID" value="UWZ58656.1"/>
    <property type="molecule type" value="Genomic_DNA"/>
</dbReference>
<evidence type="ECO:0000256" key="4">
    <source>
        <dbReference type="PROSITE-ProRule" id="PRU00433"/>
    </source>
</evidence>
<dbReference type="Proteomes" id="UP001058003">
    <property type="component" value="Chromosome"/>
</dbReference>
<dbReference type="InterPro" id="IPR006311">
    <property type="entry name" value="TAT_signal"/>
</dbReference>
<evidence type="ECO:0000256" key="2">
    <source>
        <dbReference type="ARBA" id="ARBA00022723"/>
    </source>
</evidence>
<dbReference type="PROSITE" id="PS51007">
    <property type="entry name" value="CYTC"/>
    <property type="match status" value="1"/>
</dbReference>
<dbReference type="PANTHER" id="PTHR33751:SF13">
    <property type="entry name" value="CYTOCHROME BC1 COMPLEX CYTOCHROME C SUBUNIT"/>
    <property type="match status" value="1"/>
</dbReference>
<dbReference type="GO" id="GO:0020037">
    <property type="term" value="F:heme binding"/>
    <property type="evidence" value="ECO:0007669"/>
    <property type="project" value="InterPro"/>
</dbReference>
<evidence type="ECO:0000256" key="5">
    <source>
        <dbReference type="SAM" id="MobiDB-lite"/>
    </source>
</evidence>
<dbReference type="KEGG" id="daur:Daura_22295"/>
<keyword evidence="6" id="KW-0472">Membrane</keyword>
<feature type="region of interest" description="Disordered" evidence="5">
    <location>
        <begin position="33"/>
        <end position="62"/>
    </location>
</feature>
<evidence type="ECO:0000259" key="7">
    <source>
        <dbReference type="PROSITE" id="PS51007"/>
    </source>
</evidence>
<keyword evidence="6" id="KW-1133">Transmembrane helix</keyword>
<dbReference type="SUPFAM" id="SSF46626">
    <property type="entry name" value="Cytochrome c"/>
    <property type="match status" value="2"/>
</dbReference>
<keyword evidence="9" id="KW-1185">Reference proteome</keyword>
<dbReference type="InterPro" id="IPR036909">
    <property type="entry name" value="Cyt_c-like_dom_sf"/>
</dbReference>
<dbReference type="PANTHER" id="PTHR33751">
    <property type="entry name" value="CBB3-TYPE CYTOCHROME C OXIDASE SUBUNIT FIXP"/>
    <property type="match status" value="1"/>
</dbReference>
<dbReference type="Pfam" id="PF13442">
    <property type="entry name" value="Cytochrome_CBB3"/>
    <property type="match status" value="1"/>
</dbReference>
<keyword evidence="6" id="KW-0812">Transmembrane</keyword>
<dbReference type="InterPro" id="IPR050597">
    <property type="entry name" value="Cytochrome_c_Oxidase_Subunit"/>
</dbReference>
<keyword evidence="2 4" id="KW-0479">Metal-binding</keyword>
<dbReference type="OrthoDB" id="9811281at2"/>
<accession>A0A9Q9IN22</accession>
<proteinExistence type="predicted"/>
<dbReference type="AlphaFoldDB" id="A0A9Q9IN22"/>
<keyword evidence="3 4" id="KW-0408">Iron</keyword>